<name>A0A1M5K4Y1_SALEC</name>
<proteinExistence type="predicted"/>
<reference evidence="2" key="1">
    <citation type="submission" date="2016-11" db="EMBL/GenBank/DDBJ databases">
        <authorList>
            <person name="Varghese N."/>
            <person name="Submissions S."/>
        </authorList>
    </citation>
    <scope>NUCLEOTIDE SEQUENCE [LARGE SCALE GENOMIC DNA]</scope>
    <source>
        <strain evidence="2">DSM 24579</strain>
    </source>
</reference>
<dbReference type="EMBL" id="FQVT01000013">
    <property type="protein sequence ID" value="SHG47878.1"/>
    <property type="molecule type" value="Genomic_DNA"/>
</dbReference>
<dbReference type="AlphaFoldDB" id="A0A1M5K4Y1"/>
<gene>
    <name evidence="1" type="ORF">SAMN05444483_11348</name>
</gene>
<evidence type="ECO:0000313" key="1">
    <source>
        <dbReference type="EMBL" id="SHG47878.1"/>
    </source>
</evidence>
<keyword evidence="2" id="KW-1185">Reference proteome</keyword>
<evidence type="ECO:0000313" key="2">
    <source>
        <dbReference type="Proteomes" id="UP000183945"/>
    </source>
</evidence>
<organism evidence="1 2">
    <name type="scientific">Salegentibacter echinorum</name>
    <dbReference type="NCBI Taxonomy" id="1073325"/>
    <lineage>
        <taxon>Bacteria</taxon>
        <taxon>Pseudomonadati</taxon>
        <taxon>Bacteroidota</taxon>
        <taxon>Flavobacteriia</taxon>
        <taxon>Flavobacteriales</taxon>
        <taxon>Flavobacteriaceae</taxon>
        <taxon>Salegentibacter</taxon>
    </lineage>
</organism>
<protein>
    <submittedName>
        <fullName evidence="1">Uncharacterized protein</fullName>
    </submittedName>
</protein>
<sequence length="53" mass="6150">MLTKLILFGGSVGLFNFIGDYFTAVQSSISFNQQKRFYYQDIDFKLVLRAPNH</sequence>
<accession>A0A1M5K4Y1</accession>
<dbReference type="Proteomes" id="UP000183945">
    <property type="component" value="Unassembled WGS sequence"/>
</dbReference>